<dbReference type="RefSeq" id="XP_018140307.1">
    <property type="nucleotide sequence ID" value="XM_018294128.1"/>
</dbReference>
<accession>A0A179FBC8</accession>
<sequence length="153" mass="17173">MSYVTEHTVWPDFTLEQPIKDLIARLYQIADTNEPNSGARLSTEVFTDDGSMITSAKTVTGREAIERSRDDAWDLVSERRHHVLRVYCRENNGRDLMLTGRVKVALRDGNVLESEFAAHLIVDSESCEMGKARFSMVQVFVDTAPLAAALKAQ</sequence>
<comment type="caution">
    <text evidence="1">The sequence shown here is derived from an EMBL/GenBank/DDBJ whole genome shotgun (WGS) entry which is preliminary data.</text>
</comment>
<dbReference type="GeneID" id="28858122"/>
<dbReference type="AlphaFoldDB" id="A0A179FBC8"/>
<dbReference type="Gene3D" id="3.10.450.50">
    <property type="match status" value="1"/>
</dbReference>
<keyword evidence="2" id="KW-1185">Reference proteome</keyword>
<evidence type="ECO:0000313" key="1">
    <source>
        <dbReference type="EMBL" id="OAQ62727.1"/>
    </source>
</evidence>
<dbReference type="OrthoDB" id="3468019at2759"/>
<organism evidence="1 2">
    <name type="scientific">Pochonia chlamydosporia 170</name>
    <dbReference type="NCBI Taxonomy" id="1380566"/>
    <lineage>
        <taxon>Eukaryota</taxon>
        <taxon>Fungi</taxon>
        <taxon>Dikarya</taxon>
        <taxon>Ascomycota</taxon>
        <taxon>Pezizomycotina</taxon>
        <taxon>Sordariomycetes</taxon>
        <taxon>Hypocreomycetidae</taxon>
        <taxon>Hypocreales</taxon>
        <taxon>Clavicipitaceae</taxon>
        <taxon>Pochonia</taxon>
    </lineage>
</organism>
<dbReference type="Proteomes" id="UP000078397">
    <property type="component" value="Unassembled WGS sequence"/>
</dbReference>
<dbReference type="KEGG" id="pchm:VFPPC_16375"/>
<dbReference type="InterPro" id="IPR032710">
    <property type="entry name" value="NTF2-like_dom_sf"/>
</dbReference>
<gene>
    <name evidence="1" type="ORF">VFPPC_16375</name>
</gene>
<reference evidence="1 2" key="1">
    <citation type="journal article" date="2016" name="PLoS Pathog.">
        <title>Biosynthesis of antibiotic leucinostatins in bio-control fungus Purpureocillium lilacinum and their inhibition on phytophthora revealed by genome mining.</title>
        <authorList>
            <person name="Wang G."/>
            <person name="Liu Z."/>
            <person name="Lin R."/>
            <person name="Li E."/>
            <person name="Mao Z."/>
            <person name="Ling J."/>
            <person name="Yang Y."/>
            <person name="Yin W.B."/>
            <person name="Xie B."/>
        </authorList>
    </citation>
    <scope>NUCLEOTIDE SEQUENCE [LARGE SCALE GENOMIC DNA]</scope>
    <source>
        <strain evidence="1">170</strain>
    </source>
</reference>
<name>A0A179FBC8_METCM</name>
<proteinExistence type="predicted"/>
<protein>
    <submittedName>
        <fullName evidence="1">SnoaL-like domain-containing protein</fullName>
    </submittedName>
</protein>
<dbReference type="SUPFAM" id="SSF54427">
    <property type="entry name" value="NTF2-like"/>
    <property type="match status" value="1"/>
</dbReference>
<dbReference type="PANTHER" id="PTHR39401:SF1">
    <property type="entry name" value="SNOAL-LIKE DOMAIN-CONTAINING PROTEIN"/>
    <property type="match status" value="1"/>
</dbReference>
<dbReference type="EMBL" id="LSBJ02000006">
    <property type="protein sequence ID" value="OAQ62727.1"/>
    <property type="molecule type" value="Genomic_DNA"/>
</dbReference>
<evidence type="ECO:0000313" key="2">
    <source>
        <dbReference type="Proteomes" id="UP000078397"/>
    </source>
</evidence>
<dbReference type="PANTHER" id="PTHR39401">
    <property type="entry name" value="SNOAL-LIKE DOMAIN-CONTAINING PROTEIN"/>
    <property type="match status" value="1"/>
</dbReference>